<dbReference type="STRING" id="50429.A0A2B4S1R4"/>
<dbReference type="Pfam" id="PF14529">
    <property type="entry name" value="Exo_endo_phos_2"/>
    <property type="match status" value="1"/>
</dbReference>
<dbReference type="PANTHER" id="PTHR24223">
    <property type="entry name" value="ATP-BINDING CASSETTE SUB-FAMILY C"/>
    <property type="match status" value="1"/>
</dbReference>
<evidence type="ECO:0000256" key="1">
    <source>
        <dbReference type="ARBA" id="ARBA00004141"/>
    </source>
</evidence>
<dbReference type="EMBL" id="LSMT01000222">
    <property type="protein sequence ID" value="PFX22993.1"/>
    <property type="molecule type" value="Genomic_DNA"/>
</dbReference>
<keyword evidence="7" id="KW-1185">Reference proteome</keyword>
<gene>
    <name evidence="6" type="primary">ABCC4</name>
    <name evidence="6" type="ORF">AWC38_SpisGene12463</name>
</gene>
<dbReference type="InterPro" id="IPR027417">
    <property type="entry name" value="P-loop_NTPase"/>
</dbReference>
<proteinExistence type="inferred from homology"/>
<evidence type="ECO:0000313" key="6">
    <source>
        <dbReference type="EMBL" id="PFX22993.1"/>
    </source>
</evidence>
<feature type="domain" description="ABC transporter" evidence="5">
    <location>
        <begin position="461"/>
        <end position="695"/>
    </location>
</feature>
<comment type="caution">
    <text evidence="6">The sequence shown here is derived from an EMBL/GenBank/DDBJ whole genome shotgun (WGS) entry which is preliminary data.</text>
</comment>
<evidence type="ECO:0000313" key="7">
    <source>
        <dbReference type="Proteomes" id="UP000225706"/>
    </source>
</evidence>
<comment type="subcellular location">
    <subcellularLocation>
        <location evidence="1">Membrane</location>
        <topology evidence="1">Multi-pass membrane protein</topology>
    </subcellularLocation>
</comment>
<dbReference type="PANTHER" id="PTHR24223:SF456">
    <property type="entry name" value="MULTIDRUG RESISTANCE-ASSOCIATED PROTEIN LETHAL(2)03659"/>
    <property type="match status" value="1"/>
</dbReference>
<dbReference type="GO" id="GO:0016887">
    <property type="term" value="F:ATP hydrolysis activity"/>
    <property type="evidence" value="ECO:0007669"/>
    <property type="project" value="InterPro"/>
</dbReference>
<dbReference type="Gene3D" id="3.40.50.300">
    <property type="entry name" value="P-loop containing nucleotide triphosphate hydrolases"/>
    <property type="match status" value="2"/>
</dbReference>
<dbReference type="InterPro" id="IPR036691">
    <property type="entry name" value="Endo/exonu/phosph_ase_sf"/>
</dbReference>
<dbReference type="InterPro" id="IPR005135">
    <property type="entry name" value="Endo/exonuclease/phosphatase"/>
</dbReference>
<comment type="similarity">
    <text evidence="2">Belongs to the ABC transporter superfamily. ABCC family. Conjugate transporter (TC 3.A.1.208) subfamily.</text>
</comment>
<dbReference type="PROSITE" id="PS50893">
    <property type="entry name" value="ABC_TRANSPORTER_2"/>
    <property type="match status" value="1"/>
</dbReference>
<dbReference type="SUPFAM" id="SSF52540">
    <property type="entry name" value="P-loop containing nucleoside triphosphate hydrolases"/>
    <property type="match status" value="2"/>
</dbReference>
<evidence type="ECO:0000256" key="2">
    <source>
        <dbReference type="ARBA" id="ARBA00009726"/>
    </source>
</evidence>
<dbReference type="SUPFAM" id="SSF56219">
    <property type="entry name" value="DNase I-like"/>
    <property type="match status" value="1"/>
</dbReference>
<dbReference type="AlphaFoldDB" id="A0A2B4S1R4"/>
<name>A0A2B4S1R4_STYPI</name>
<dbReference type="GO" id="GO:0005524">
    <property type="term" value="F:ATP binding"/>
    <property type="evidence" value="ECO:0007669"/>
    <property type="project" value="UniProtKB-KW"/>
</dbReference>
<dbReference type="OrthoDB" id="10339401at2759"/>
<dbReference type="GO" id="GO:0042626">
    <property type="term" value="F:ATPase-coupled transmembrane transporter activity"/>
    <property type="evidence" value="ECO:0007669"/>
    <property type="project" value="TreeGrafter"/>
</dbReference>
<sequence>MNNYHLYRNDRVQGGGGLMAYFSSVLPSKRLKQPKVFKTIEVLLIQSKFGSKDVIVMSIYRSPKGNGKNYYETLGRELYEIVSWISLQRQFFIIMGDLNLNKLRPGEKEGKILCNLEEAFGLQCLTKKPTKITENSSTLLDVILTNQPQVFREGGVYNAEISDHHMVYASLKERAVQHKTGILKVRNYKNLDEEKFKEDLETAPWQLDEGFESVDEQNKRGNSGDICLKVDDVLEVDQFKVTNHFAKFFSTMAEGIGGDHVNHCTESDFMNHNSLLNIFTNLYQKDLHENHFEICEFTCEELRKFMSDLNPNKSSGYDRVDPRILKVGAKDLAPSHAVVFNQAIRNGEWIAKFKRGEWIPVYKKDDKQRDIDYRPITMLPCVNKVYEVLLGQQVTYAGLALVNVIQTLSQTQYAVRKTSEVENYMTSVERVMTYTKLDQEPGCEEDRQPPKDWPWCGSIVFRDVSLTYYPGGPQVLKKINLCIKGGEKIAVAGGTESFVAALMRMPDADGDIIIEDVPIKETGLQQARRGISVLGQSPVLFSGSLRRNLDILDKFREAELWQALEDVQLKDFVERLEAKLDHELLEHGANFSVGERQLIYLVRVLLQRSKIVVLDEPTAHVDPDTEQTIWNVCVHVAFESALTTSRNFTSESRGALMRMPDADGDIIIEDVPIKETGLQQARRGISVLGQSPVLFSGSLRRNLDILDKFREAELWQALEDVQLKDFVERLEAKLDHELLEHGANFSVGERQLIYLVRVLLQRSKIVVLDEPTAHVDPDREQTLSNVVRDKLKESTVITIAHLLNTIRDCHKILVLKDGEVEGFYSNNEQ</sequence>
<reference evidence="7" key="1">
    <citation type="journal article" date="2017" name="bioRxiv">
        <title>Comparative analysis of the genomes of Stylophora pistillata and Acropora digitifera provides evidence for extensive differences between species of corals.</title>
        <authorList>
            <person name="Voolstra C.R."/>
            <person name="Li Y."/>
            <person name="Liew Y.J."/>
            <person name="Baumgarten S."/>
            <person name="Zoccola D."/>
            <person name="Flot J.-F."/>
            <person name="Tambutte S."/>
            <person name="Allemand D."/>
            <person name="Aranda M."/>
        </authorList>
    </citation>
    <scope>NUCLEOTIDE SEQUENCE [LARGE SCALE GENOMIC DNA]</scope>
</reference>
<keyword evidence="3" id="KW-0547">Nucleotide-binding</keyword>
<dbReference type="InterPro" id="IPR050173">
    <property type="entry name" value="ABC_transporter_C-like"/>
</dbReference>
<dbReference type="GO" id="GO:0016020">
    <property type="term" value="C:membrane"/>
    <property type="evidence" value="ECO:0007669"/>
    <property type="project" value="UniProtKB-SubCell"/>
</dbReference>
<evidence type="ECO:0000259" key="5">
    <source>
        <dbReference type="PROSITE" id="PS50893"/>
    </source>
</evidence>
<accession>A0A2B4S1R4</accession>
<keyword evidence="4" id="KW-0067">ATP-binding</keyword>
<evidence type="ECO:0000256" key="3">
    <source>
        <dbReference type="ARBA" id="ARBA00022741"/>
    </source>
</evidence>
<dbReference type="Proteomes" id="UP000225706">
    <property type="component" value="Unassembled WGS sequence"/>
</dbReference>
<protein>
    <submittedName>
        <fullName evidence="6">Multidrug resistance-associated protein 4</fullName>
    </submittedName>
</protein>
<evidence type="ECO:0000256" key="4">
    <source>
        <dbReference type="ARBA" id="ARBA00022840"/>
    </source>
</evidence>
<dbReference type="Gene3D" id="3.60.10.10">
    <property type="entry name" value="Endonuclease/exonuclease/phosphatase"/>
    <property type="match status" value="1"/>
</dbReference>
<dbReference type="InterPro" id="IPR003439">
    <property type="entry name" value="ABC_transporter-like_ATP-bd"/>
</dbReference>
<organism evidence="6 7">
    <name type="scientific">Stylophora pistillata</name>
    <name type="common">Smooth cauliflower coral</name>
    <dbReference type="NCBI Taxonomy" id="50429"/>
    <lineage>
        <taxon>Eukaryota</taxon>
        <taxon>Metazoa</taxon>
        <taxon>Cnidaria</taxon>
        <taxon>Anthozoa</taxon>
        <taxon>Hexacorallia</taxon>
        <taxon>Scleractinia</taxon>
        <taxon>Astrocoeniina</taxon>
        <taxon>Pocilloporidae</taxon>
        <taxon>Stylophora</taxon>
    </lineage>
</organism>
<dbReference type="Pfam" id="PF00005">
    <property type="entry name" value="ABC_tran"/>
    <property type="match status" value="2"/>
</dbReference>